<reference evidence="1" key="1">
    <citation type="journal article" date="2021" name="Proc. Natl. Acad. Sci. U.S.A.">
        <title>A Catalog of Tens of Thousands of Viruses from Human Metagenomes Reveals Hidden Associations with Chronic Diseases.</title>
        <authorList>
            <person name="Tisza M.J."/>
            <person name="Buck C.B."/>
        </authorList>
    </citation>
    <scope>NUCLEOTIDE SEQUENCE</scope>
    <source>
        <strain evidence="1">CtAFE3</strain>
    </source>
</reference>
<dbReference type="EMBL" id="BK032542">
    <property type="protein sequence ID" value="DAF46682.1"/>
    <property type="molecule type" value="Genomic_DNA"/>
</dbReference>
<name>A0A8S5S7K0_9CAUD</name>
<accession>A0A8S5S7K0</accession>
<evidence type="ECO:0000313" key="1">
    <source>
        <dbReference type="EMBL" id="DAF46682.1"/>
    </source>
</evidence>
<proteinExistence type="predicted"/>
<protein>
    <submittedName>
        <fullName evidence="1">Uncharacterized protein</fullName>
    </submittedName>
</protein>
<organism evidence="1">
    <name type="scientific">Siphoviridae sp. ctAFE3</name>
    <dbReference type="NCBI Taxonomy" id="2827796"/>
    <lineage>
        <taxon>Viruses</taxon>
        <taxon>Duplodnaviria</taxon>
        <taxon>Heunggongvirae</taxon>
        <taxon>Uroviricota</taxon>
        <taxon>Caudoviricetes</taxon>
    </lineage>
</organism>
<sequence length="89" mass="10542">MSEYPKFIELHGKYGYDSQLWCLEKAKSTDTKLQYYGYDANLYPLPDLSKTSEKNQKRVLGNMGNKFKDINMEIWLDDIKLKNIKIEKN</sequence>